<name>A0A928V0P1_9SPHI</name>
<comment type="caution">
    <text evidence="1">The sequence shown here is derived from an EMBL/GenBank/DDBJ whole genome shotgun (WGS) entry which is preliminary data.</text>
</comment>
<protein>
    <submittedName>
        <fullName evidence="1">DUF3822 domain-containing protein</fullName>
    </submittedName>
</protein>
<keyword evidence="2" id="KW-1185">Reference proteome</keyword>
<proteinExistence type="predicted"/>
<evidence type="ECO:0000313" key="2">
    <source>
        <dbReference type="Proteomes" id="UP000616201"/>
    </source>
</evidence>
<reference evidence="1" key="1">
    <citation type="submission" date="2018-02" db="EMBL/GenBank/DDBJ databases">
        <authorList>
            <person name="Vasarhelyi B.M."/>
            <person name="Deshmukh S."/>
            <person name="Balint B."/>
            <person name="Kukolya J."/>
        </authorList>
    </citation>
    <scope>NUCLEOTIDE SEQUENCE</scope>
    <source>
        <strain evidence="1">KB22</strain>
    </source>
</reference>
<organism evidence="1 2">
    <name type="scientific">Sphingobacterium hungaricum</name>
    <dbReference type="NCBI Taxonomy" id="2082723"/>
    <lineage>
        <taxon>Bacteria</taxon>
        <taxon>Pseudomonadati</taxon>
        <taxon>Bacteroidota</taxon>
        <taxon>Sphingobacteriia</taxon>
        <taxon>Sphingobacteriales</taxon>
        <taxon>Sphingobacteriaceae</taxon>
        <taxon>Sphingobacterium</taxon>
    </lineage>
</organism>
<accession>A0A928V0P1</accession>
<dbReference type="InterPro" id="IPR024213">
    <property type="entry name" value="DUF3822"/>
</dbReference>
<gene>
    <name evidence="1" type="ORF">C4F49_14800</name>
</gene>
<sequence length="265" mass="30490">MQYTSEKFQLHYLSSYSLLIKTDDVHDVLLVLNDENEVIHALVYEIENPIASATKLLSLPFSKVYISVAHESLVLIPSEVYSAEDETLYSAFLQQEAPISKYTTHLDQLSVVAIYQYDILKLNKWKTLFPNARFVPEFAVLLEQAQPKIPIRGQVLGLHFNENRMDLFLFIHGEFVLYTNFEVFNQADVAFYVLQVFQNFNITNKVDKLLLSGIAEDHDYISSLNNYADTVEYLRHRNPVHIDETTAENSILTYNILLDTPICAS</sequence>
<dbReference type="Gene3D" id="3.30.420.250">
    <property type="match status" value="1"/>
</dbReference>
<evidence type="ECO:0000313" key="1">
    <source>
        <dbReference type="EMBL" id="MBE8714950.1"/>
    </source>
</evidence>
<dbReference type="Pfam" id="PF12864">
    <property type="entry name" value="DUF3822"/>
    <property type="match status" value="1"/>
</dbReference>
<dbReference type="Gene3D" id="3.30.420.260">
    <property type="match status" value="1"/>
</dbReference>
<dbReference type="AlphaFoldDB" id="A0A928V0P1"/>
<dbReference type="CDD" id="cd24013">
    <property type="entry name" value="ASKHA_ATPase_BT3980-like"/>
    <property type="match status" value="1"/>
</dbReference>
<dbReference type="EMBL" id="PRDK01000009">
    <property type="protein sequence ID" value="MBE8714950.1"/>
    <property type="molecule type" value="Genomic_DNA"/>
</dbReference>
<dbReference type="RefSeq" id="WP_196936803.1">
    <property type="nucleotide sequence ID" value="NZ_MU158698.1"/>
</dbReference>
<dbReference type="Proteomes" id="UP000616201">
    <property type="component" value="Unassembled WGS sequence"/>
</dbReference>